<protein>
    <recommendedName>
        <fullName evidence="4">PI3K/PI4K catalytic domain-containing protein</fullName>
    </recommendedName>
</protein>
<comment type="caution">
    <text evidence="2">The sequence shown here is derived from an EMBL/GenBank/DDBJ whole genome shotgun (WGS) entry which is preliminary data.</text>
</comment>
<name>A0AAE0GZ83_9CHLO</name>
<evidence type="ECO:0000313" key="2">
    <source>
        <dbReference type="EMBL" id="KAK3286994.1"/>
    </source>
</evidence>
<organism evidence="2 3">
    <name type="scientific">Cymbomonas tetramitiformis</name>
    <dbReference type="NCBI Taxonomy" id="36881"/>
    <lineage>
        <taxon>Eukaryota</taxon>
        <taxon>Viridiplantae</taxon>
        <taxon>Chlorophyta</taxon>
        <taxon>Pyramimonadophyceae</taxon>
        <taxon>Pyramimonadales</taxon>
        <taxon>Pyramimonadaceae</taxon>
        <taxon>Cymbomonas</taxon>
    </lineage>
</organism>
<accession>A0AAE0GZ83</accession>
<dbReference type="AlphaFoldDB" id="A0AAE0GZ83"/>
<evidence type="ECO:0008006" key="4">
    <source>
        <dbReference type="Google" id="ProtNLM"/>
    </source>
</evidence>
<feature type="region of interest" description="Disordered" evidence="1">
    <location>
        <begin position="1"/>
        <end position="24"/>
    </location>
</feature>
<evidence type="ECO:0000256" key="1">
    <source>
        <dbReference type="SAM" id="MobiDB-lite"/>
    </source>
</evidence>
<dbReference type="EMBL" id="LGRX02001048">
    <property type="protein sequence ID" value="KAK3286994.1"/>
    <property type="molecule type" value="Genomic_DNA"/>
</dbReference>
<dbReference type="Proteomes" id="UP001190700">
    <property type="component" value="Unassembled WGS sequence"/>
</dbReference>
<keyword evidence="3" id="KW-1185">Reference proteome</keyword>
<sequence>MVSEIFGNARGSAPSWHPNRFRGSGHVLLRPQPTARISSTPSNNGTFHQCEKCQGCVSVSDSTTEDSKATDPCSPCTGCTHQLYQITGSTKFMGHAFKWEKGASSAHILRAKMPDAETGLDPFVKFMCVPSTPKHGSTACNLDRTINSARNLMALQKLSKECGLDHLSGRAFVEHVRAIMPDQEKSPSSPAIAGGGKVDQLGIFTSAAPGVSMSNLAFSGKTLTARTALKNVNSSLIREAAIYDLLFCCADRHAQNIFIDEEHNIKLIDNDQMLGGSQKGRAAAGSCTPSSLFLPMNMESWRVNKATSGVHHLDYRCHLAEGESDITLPDSVRTCVSKLSEMSVEGIIKNYDISKPKAAEMLKMRAKHLVEHSFMGALTEAMAEEKARFDADVNSPAIGEKLKHWHYNLWRPLEKPNCLQL</sequence>
<proteinExistence type="predicted"/>
<evidence type="ECO:0000313" key="3">
    <source>
        <dbReference type="Proteomes" id="UP001190700"/>
    </source>
</evidence>
<gene>
    <name evidence="2" type="ORF">CYMTET_5477</name>
</gene>
<reference evidence="2 3" key="1">
    <citation type="journal article" date="2015" name="Genome Biol. Evol.">
        <title>Comparative Genomics of a Bacterivorous Green Alga Reveals Evolutionary Causalities and Consequences of Phago-Mixotrophic Mode of Nutrition.</title>
        <authorList>
            <person name="Burns J.A."/>
            <person name="Paasch A."/>
            <person name="Narechania A."/>
            <person name="Kim E."/>
        </authorList>
    </citation>
    <scope>NUCLEOTIDE SEQUENCE [LARGE SCALE GENOMIC DNA]</scope>
    <source>
        <strain evidence="2 3">PLY_AMNH</strain>
    </source>
</reference>